<dbReference type="NCBIfam" id="NF040653">
    <property type="entry name" value="Rv1535_dom"/>
    <property type="match status" value="1"/>
</dbReference>
<gene>
    <name evidence="1" type="ORF">MDOR_08600</name>
</gene>
<dbReference type="EMBL" id="AP022605">
    <property type="protein sequence ID" value="BBZ06691.1"/>
    <property type="molecule type" value="Genomic_DNA"/>
</dbReference>
<proteinExistence type="predicted"/>
<dbReference type="KEGG" id="mdr:MDOR_08600"/>
<dbReference type="Proteomes" id="UP000467201">
    <property type="component" value="Chromosome"/>
</dbReference>
<reference evidence="1 2" key="1">
    <citation type="journal article" date="2019" name="Emerg. Microbes Infect.">
        <title>Comprehensive subspecies identification of 175 nontuberculous mycobacteria species based on 7547 genomic profiles.</title>
        <authorList>
            <person name="Matsumoto Y."/>
            <person name="Kinjo T."/>
            <person name="Motooka D."/>
            <person name="Nabeya D."/>
            <person name="Jung N."/>
            <person name="Uechi K."/>
            <person name="Horii T."/>
            <person name="Iida T."/>
            <person name="Fujita J."/>
            <person name="Nakamura S."/>
        </authorList>
    </citation>
    <scope>NUCLEOTIDE SEQUENCE [LARGE SCALE GENOMIC DNA]</scope>
    <source>
        <strain evidence="1 2">JCM 12405</strain>
    </source>
</reference>
<name>A0A7I7VQI3_9MYCO</name>
<sequence length="47" mass="4880">MANLLAGLVRSSGQDALLDGAVRVLTPPLCEIYAVLVRAGVVVIDDD</sequence>
<protein>
    <submittedName>
        <fullName evidence="1">Uncharacterized protein</fullName>
    </submittedName>
</protein>
<evidence type="ECO:0000313" key="2">
    <source>
        <dbReference type="Proteomes" id="UP000467201"/>
    </source>
</evidence>
<dbReference type="AlphaFoldDB" id="A0A7I7VQI3"/>
<evidence type="ECO:0000313" key="1">
    <source>
        <dbReference type="EMBL" id="BBZ06691.1"/>
    </source>
</evidence>
<dbReference type="RefSeq" id="WP_165756760.1">
    <property type="nucleotide sequence ID" value="NZ_AP022605.1"/>
</dbReference>
<accession>A0A7I7VQI3</accession>
<organism evidence="1 2">
    <name type="scientific">Mycolicibacterium doricum</name>
    <dbReference type="NCBI Taxonomy" id="126673"/>
    <lineage>
        <taxon>Bacteria</taxon>
        <taxon>Bacillati</taxon>
        <taxon>Actinomycetota</taxon>
        <taxon>Actinomycetes</taxon>
        <taxon>Mycobacteriales</taxon>
        <taxon>Mycobacteriaceae</taxon>
        <taxon>Mycolicibacterium</taxon>
    </lineage>
</organism>